<sequence>MKDDVKLKLILWLSGVQFLLSSLVLGMNTPARVFVRLHNGPDVLVDGKYTQHRKYNDSPFVLHLWSIEIACSSGICGILLFVVLLGFVCRYGWDRVARKIRNPYGSNGVNNPLTNPNHALHSSWKMVFFHPRVIISACLLTNLFFGVAAAVTVFISYGTSDHFDLRKLHSGQPLGSFSIETYICEILEYSVSTTSRTDQAAIMLYAERCTLARAARWVTLLSALFTVTQFFFCVWVLDTVTRPVHPYAVGAHKAHEFQDQPNRSKANSSPGVKQPDVERVAERDTTCDGPTEAAFPGVWDDNIYAPSSRTVQPKSILSLANASEISSYPGPATLAGNASALVFDFGLEVGGIIHLSYSTSGSGTGTLGLAFSEAKNWIGLYSDSSNGLFQRGDGAIYDAPFAGAGIHSYVVPDEKLRGGFRYLTVLLLTNSTSSGPSINVGEIELEIAFQPTWSNLRAYNGYFHCNDEELNRIWYAGAYTLQTNAVPVNTGRAWPALSYGWANNGSLANGSTVIVDGAKRDRAVWPGDMGVAVPAAFVSTGDLESVKNALEVMYDYQEADGAIPEAGPPLLQKGSDTYHMWTMIGTYNYVLYSGDLDFLEVVWERYLKAMDYVYGKVDDSGLLNVTGIRDWARWQQGWNNTEANMILYHTLVTGATLADWQSNTTNSSLSTAYLSRAASLRTAINTHTWDSSVQLYRDNATLTTLHPQDANSLSLYFGVAPSNQTSAISSGLTNNWTPIGAETPELPGNISPFISSLELHGHLAAHQPQLALDLIRRSWGWYASHPNGTGSTVIEGYLTNGSFSYRSSRGYGYDASYVSHAHGWSAGPTSALTEGIVGLSVTDLAGRRWRLQPQWGDLTSARAGFRTALGRFEAAWVKGDNGTMVEWSAPAGTTGKIVVEGVGGAGAVSVEVDGEKVESGVERTVSGGVRMEVVATGGTYKMALS</sequence>
<dbReference type="Pfam" id="PF17389">
    <property type="entry name" value="Bac_rhamnosid6H"/>
    <property type="match status" value="1"/>
</dbReference>
<protein>
    <submittedName>
        <fullName evidence="5">Alpha-l-rhamnosidase protein</fullName>
    </submittedName>
</protein>
<keyword evidence="2" id="KW-1133">Transmembrane helix</keyword>
<feature type="transmembrane region" description="Helical" evidence="2">
    <location>
        <begin position="133"/>
        <end position="157"/>
    </location>
</feature>
<dbReference type="AlphaFoldDB" id="A0A8H4J071"/>
<gene>
    <name evidence="5" type="ORF">GTA08_BOTSDO02047</name>
</gene>
<dbReference type="FunFam" id="1.50.10.10:FF:000052">
    <property type="entry name" value="Alpha-L-rhamnosidase B, putative"/>
    <property type="match status" value="1"/>
</dbReference>
<dbReference type="GO" id="GO:0003824">
    <property type="term" value="F:catalytic activity"/>
    <property type="evidence" value="ECO:0007669"/>
    <property type="project" value="UniProtKB-ARBA"/>
</dbReference>
<dbReference type="Gene3D" id="1.50.10.10">
    <property type="match status" value="1"/>
</dbReference>
<feature type="domain" description="Alpha-L-rhamnosidase C-terminal" evidence="4">
    <location>
        <begin position="847"/>
        <end position="906"/>
    </location>
</feature>
<reference evidence="5" key="1">
    <citation type="submission" date="2020-04" db="EMBL/GenBank/DDBJ databases">
        <title>Genome Assembly and Annotation of Botryosphaeria dothidea sdau 11-99, a Latent Pathogen of Apple Fruit Ring Rot in China.</title>
        <authorList>
            <person name="Yu C."/>
            <person name="Diao Y."/>
            <person name="Lu Q."/>
            <person name="Zhao J."/>
            <person name="Cui S."/>
            <person name="Peng C."/>
            <person name="He B."/>
            <person name="Liu H."/>
        </authorList>
    </citation>
    <scope>NUCLEOTIDE SEQUENCE [LARGE SCALE GENOMIC DNA]</scope>
    <source>
        <strain evidence="5">Sdau11-99</strain>
    </source>
</reference>
<dbReference type="OrthoDB" id="10036721at2759"/>
<evidence type="ECO:0000259" key="3">
    <source>
        <dbReference type="Pfam" id="PF17389"/>
    </source>
</evidence>
<comment type="caution">
    <text evidence="5">The sequence shown here is derived from an EMBL/GenBank/DDBJ whole genome shotgun (WGS) entry which is preliminary data.</text>
</comment>
<feature type="compositionally biased region" description="Polar residues" evidence="1">
    <location>
        <begin position="259"/>
        <end position="271"/>
    </location>
</feature>
<evidence type="ECO:0000259" key="4">
    <source>
        <dbReference type="Pfam" id="PF17390"/>
    </source>
</evidence>
<dbReference type="InterPro" id="IPR035398">
    <property type="entry name" value="Bac_rhamnosid_C"/>
</dbReference>
<dbReference type="InterPro" id="IPR012341">
    <property type="entry name" value="6hp_glycosidase-like_sf"/>
</dbReference>
<dbReference type="SUPFAM" id="SSF48208">
    <property type="entry name" value="Six-hairpin glycosidases"/>
    <property type="match status" value="1"/>
</dbReference>
<dbReference type="PANTHER" id="PTHR34987:SF5">
    <property type="entry name" value="ALPHA-RHAMNOSIDASE"/>
    <property type="match status" value="1"/>
</dbReference>
<dbReference type="EMBL" id="WWBZ02000016">
    <property type="protein sequence ID" value="KAF4309514.1"/>
    <property type="molecule type" value="Genomic_DNA"/>
</dbReference>
<keyword evidence="6" id="KW-1185">Reference proteome</keyword>
<dbReference type="InterPro" id="IPR035396">
    <property type="entry name" value="Bac_rhamnosid6H"/>
</dbReference>
<keyword evidence="2" id="KW-0472">Membrane</keyword>
<dbReference type="PANTHER" id="PTHR34987">
    <property type="entry name" value="C, PUTATIVE (AFU_ORTHOLOGUE AFUA_3G02880)-RELATED"/>
    <property type="match status" value="1"/>
</dbReference>
<feature type="compositionally biased region" description="Basic and acidic residues" evidence="1">
    <location>
        <begin position="275"/>
        <end position="286"/>
    </location>
</feature>
<dbReference type="GO" id="GO:0005975">
    <property type="term" value="P:carbohydrate metabolic process"/>
    <property type="evidence" value="ECO:0007669"/>
    <property type="project" value="InterPro"/>
</dbReference>
<proteinExistence type="predicted"/>
<accession>A0A8H4J071</accession>
<evidence type="ECO:0000256" key="1">
    <source>
        <dbReference type="SAM" id="MobiDB-lite"/>
    </source>
</evidence>
<dbReference type="Proteomes" id="UP000572817">
    <property type="component" value="Unassembled WGS sequence"/>
</dbReference>
<feature type="transmembrane region" description="Helical" evidence="2">
    <location>
        <begin position="64"/>
        <end position="89"/>
    </location>
</feature>
<evidence type="ECO:0000256" key="2">
    <source>
        <dbReference type="SAM" id="Phobius"/>
    </source>
</evidence>
<feature type="domain" description="Alpha-L-rhamnosidase six-hairpin glycosidase" evidence="3">
    <location>
        <begin position="505"/>
        <end position="727"/>
    </location>
</feature>
<keyword evidence="2" id="KW-0812">Transmembrane</keyword>
<feature type="region of interest" description="Disordered" evidence="1">
    <location>
        <begin position="255"/>
        <end position="288"/>
    </location>
</feature>
<dbReference type="InterPro" id="IPR008928">
    <property type="entry name" value="6-hairpin_glycosidase_sf"/>
</dbReference>
<name>A0A8H4J071_9PEZI</name>
<dbReference type="Gene3D" id="2.60.420.10">
    <property type="entry name" value="Maltose phosphorylase, domain 3"/>
    <property type="match status" value="1"/>
</dbReference>
<evidence type="ECO:0000313" key="6">
    <source>
        <dbReference type="Proteomes" id="UP000572817"/>
    </source>
</evidence>
<dbReference type="Pfam" id="PF17390">
    <property type="entry name" value="Bac_rhamnosid_C"/>
    <property type="match status" value="1"/>
</dbReference>
<evidence type="ECO:0000313" key="5">
    <source>
        <dbReference type="EMBL" id="KAF4309514.1"/>
    </source>
</evidence>
<organism evidence="5 6">
    <name type="scientific">Botryosphaeria dothidea</name>
    <dbReference type="NCBI Taxonomy" id="55169"/>
    <lineage>
        <taxon>Eukaryota</taxon>
        <taxon>Fungi</taxon>
        <taxon>Dikarya</taxon>
        <taxon>Ascomycota</taxon>
        <taxon>Pezizomycotina</taxon>
        <taxon>Dothideomycetes</taxon>
        <taxon>Dothideomycetes incertae sedis</taxon>
        <taxon>Botryosphaeriales</taxon>
        <taxon>Botryosphaeriaceae</taxon>
        <taxon>Botryosphaeria</taxon>
    </lineage>
</organism>